<feature type="transmembrane region" description="Helical" evidence="1">
    <location>
        <begin position="49"/>
        <end position="73"/>
    </location>
</feature>
<organism evidence="2 3">
    <name type="scientific">Ichthyophthirius multifiliis</name>
    <name type="common">White spot disease agent</name>
    <name type="synonym">Ich</name>
    <dbReference type="NCBI Taxonomy" id="5932"/>
    <lineage>
        <taxon>Eukaryota</taxon>
        <taxon>Sar</taxon>
        <taxon>Alveolata</taxon>
        <taxon>Ciliophora</taxon>
        <taxon>Intramacronucleata</taxon>
        <taxon>Oligohymenophorea</taxon>
        <taxon>Hymenostomatida</taxon>
        <taxon>Ophryoglenina</taxon>
        <taxon>Ichthyophthirius</taxon>
    </lineage>
</organism>
<sequence length="174" mass="21507">MDWFIMRAFLVYNLKHVNYFFIFWSDLNYQDFRYIKFPQKIMNKIAYQIFWLFGLHILSTLMIFFVVQLQVFLDLLLKSYQMNNFCHFRTIKSKKIIYIELWKYLRHPNYFRYMLVQSRSFIPYLSAGEELYWTFYEAVIVLVVMNLYTLLWKAQLNQIDEDVNIFGLCDGYMI</sequence>
<keyword evidence="3" id="KW-1185">Reference proteome</keyword>
<dbReference type="Proteomes" id="UP000008983">
    <property type="component" value="Unassembled WGS sequence"/>
</dbReference>
<dbReference type="InParanoid" id="G0R548"/>
<accession>G0R548</accession>
<gene>
    <name evidence="2" type="ORF">IMG5_196330</name>
</gene>
<name>G0R548_ICHMU</name>
<keyword evidence="1" id="KW-1133">Transmembrane helix</keyword>
<dbReference type="AlphaFoldDB" id="G0R548"/>
<protein>
    <submittedName>
        <fullName evidence="2">Uncharacterized protein</fullName>
    </submittedName>
</protein>
<evidence type="ECO:0000313" key="2">
    <source>
        <dbReference type="EMBL" id="EGR27450.1"/>
    </source>
</evidence>
<keyword evidence="1" id="KW-0472">Membrane</keyword>
<dbReference type="RefSeq" id="XP_004024360.1">
    <property type="nucleotide sequence ID" value="XM_004024311.1"/>
</dbReference>
<keyword evidence="1" id="KW-0812">Transmembrane</keyword>
<dbReference type="GeneID" id="14903495"/>
<dbReference type="EMBL" id="GL984360">
    <property type="protein sequence ID" value="EGR27450.1"/>
    <property type="molecule type" value="Genomic_DNA"/>
</dbReference>
<reference evidence="2 3" key="1">
    <citation type="submission" date="2011-07" db="EMBL/GenBank/DDBJ databases">
        <authorList>
            <person name="Coyne R."/>
            <person name="Brami D."/>
            <person name="Johnson J."/>
            <person name="Hostetler J."/>
            <person name="Hannick L."/>
            <person name="Clark T."/>
            <person name="Cassidy-Hanley D."/>
            <person name="Inman J."/>
        </authorList>
    </citation>
    <scope>NUCLEOTIDE SEQUENCE [LARGE SCALE GENOMIC DNA]</scope>
    <source>
        <strain evidence="2 3">G5</strain>
    </source>
</reference>
<proteinExistence type="predicted"/>
<evidence type="ECO:0000313" key="3">
    <source>
        <dbReference type="Proteomes" id="UP000008983"/>
    </source>
</evidence>
<evidence type="ECO:0000256" key="1">
    <source>
        <dbReference type="SAM" id="Phobius"/>
    </source>
</evidence>
<feature type="transmembrane region" description="Helical" evidence="1">
    <location>
        <begin position="131"/>
        <end position="151"/>
    </location>
</feature>
<dbReference type="OrthoDB" id="201504at2759"/>